<dbReference type="eggNOG" id="KOG0581">
    <property type="taxonomic scope" value="Eukaryota"/>
</dbReference>
<keyword evidence="2" id="KW-0812">Transmembrane</keyword>
<proteinExistence type="predicted"/>
<dbReference type="HOGENOM" id="CLU_444117_0_0_1"/>
<feature type="compositionally biased region" description="Gly residues" evidence="1">
    <location>
        <begin position="86"/>
        <end position="95"/>
    </location>
</feature>
<feature type="compositionally biased region" description="Pro residues" evidence="1">
    <location>
        <begin position="75"/>
        <end position="85"/>
    </location>
</feature>
<evidence type="ECO:0000256" key="1">
    <source>
        <dbReference type="SAM" id="MobiDB-lite"/>
    </source>
</evidence>
<evidence type="ECO:0000256" key="2">
    <source>
        <dbReference type="SAM" id="Phobius"/>
    </source>
</evidence>
<sequence>MVAATLDTTIVQNVDDLPANAVAPSYPPPPPPTQTLVDRLTTTDPEFIGAKAQVPVAKAAGFYFKRFKFLYKGIPDPPKPGPGAPTGPGGPGTTGRGRNKAPTKAPVTLPPYNIVQEINTNPRPARMDFTDFGHVRHPDDYDDQYFIDNYKLLYDRVVGFGEKWFGDIDLGAGYVGSPWQETYNDQFIEYSRLVAHEDRYMGGWDSLLRDAKYRKWLVVGILGQIIQKRVFCELLFGVDHEWRDELDREDLSLIEIEGYRRKARRSETAKMALRGMFVPSEFWGEVDKLTWRACLIFEPLINLLDLYRAQTNDHQTDLRHFHQELHMIFQLAAFMQVCMAVSPSVFHHLSATPGARMDYPIEQQAEVALYRDSKEVNETLDAQWEEAQDMLAKGQTVSAADVKKFNDMYPMPLPGGTGGSTLTKAQYDQAIRTGRHHRLRGARIKLAVFPMLKRYKPENRGVPVDPSKPPTAANWHQVEGQRISDIFRCTVVYYQGLMYPVNAHDDGVPLDTYLTSVTGGKVRLPNRLSTAAILVICIFVLFVVYPFVSWLLHIVDHDRETADIWLEYQVSVLTSPFRNTQSYIQRAYVNSGRDPVTLACRAFCHFIYQDRCSCD</sequence>
<dbReference type="KEGG" id="ela:UCREL1_4836"/>
<organism evidence="3 4">
    <name type="scientific">Eutypa lata (strain UCR-EL1)</name>
    <name type="common">Grapevine dieback disease fungus</name>
    <name type="synonym">Eutypa armeniacae</name>
    <dbReference type="NCBI Taxonomy" id="1287681"/>
    <lineage>
        <taxon>Eukaryota</taxon>
        <taxon>Fungi</taxon>
        <taxon>Dikarya</taxon>
        <taxon>Ascomycota</taxon>
        <taxon>Pezizomycotina</taxon>
        <taxon>Sordariomycetes</taxon>
        <taxon>Xylariomycetidae</taxon>
        <taxon>Xylariales</taxon>
        <taxon>Diatrypaceae</taxon>
        <taxon>Eutypa</taxon>
    </lineage>
</organism>
<feature type="region of interest" description="Disordered" evidence="1">
    <location>
        <begin position="75"/>
        <end position="108"/>
    </location>
</feature>
<keyword evidence="2" id="KW-1133">Transmembrane helix</keyword>
<name>M7SUF7_EUTLA</name>
<keyword evidence="2" id="KW-0472">Membrane</keyword>
<gene>
    <name evidence="3" type="ORF">UCREL1_4836</name>
</gene>
<accession>M7SUF7</accession>
<evidence type="ECO:0000313" key="4">
    <source>
        <dbReference type="Proteomes" id="UP000012174"/>
    </source>
</evidence>
<dbReference type="EMBL" id="KB706303">
    <property type="protein sequence ID" value="EMR68148.1"/>
    <property type="molecule type" value="Genomic_DNA"/>
</dbReference>
<reference evidence="4" key="1">
    <citation type="journal article" date="2013" name="Genome Announc.">
        <title>Draft genome sequence of the grapevine dieback fungus Eutypa lata UCR-EL1.</title>
        <authorList>
            <person name="Blanco-Ulate B."/>
            <person name="Rolshausen P.E."/>
            <person name="Cantu D."/>
        </authorList>
    </citation>
    <scope>NUCLEOTIDE SEQUENCE [LARGE SCALE GENOMIC DNA]</scope>
    <source>
        <strain evidence="4">UCR-EL1</strain>
    </source>
</reference>
<dbReference type="STRING" id="1287681.M7SUF7"/>
<protein>
    <submittedName>
        <fullName evidence="3">Uncharacterized protein</fullName>
    </submittedName>
</protein>
<feature type="transmembrane region" description="Helical" evidence="2">
    <location>
        <begin position="531"/>
        <end position="552"/>
    </location>
</feature>
<dbReference type="OMA" id="WSANIFR"/>
<keyword evidence="4" id="KW-1185">Reference proteome</keyword>
<evidence type="ECO:0000313" key="3">
    <source>
        <dbReference type="EMBL" id="EMR68148.1"/>
    </source>
</evidence>
<dbReference type="OrthoDB" id="4749307at2759"/>
<dbReference type="AlphaFoldDB" id="M7SUF7"/>
<dbReference type="Proteomes" id="UP000012174">
    <property type="component" value="Unassembled WGS sequence"/>
</dbReference>